<reference evidence="2 3" key="1">
    <citation type="submission" date="2020-05" db="EMBL/GenBank/DDBJ databases">
        <title>Genome Sequencing of Type Strains.</title>
        <authorList>
            <person name="Lemaire J.F."/>
            <person name="Inderbitzin P."/>
            <person name="Gregorio O.A."/>
            <person name="Collins S.B."/>
            <person name="Wespe N."/>
            <person name="Knight-Connoni V."/>
        </authorList>
    </citation>
    <scope>NUCLEOTIDE SEQUENCE [LARGE SCALE GENOMIC DNA]</scope>
    <source>
        <strain evidence="2 3">DSM 19942</strain>
    </source>
</reference>
<comment type="caution">
    <text evidence="2">The sequence shown here is derived from an EMBL/GenBank/DDBJ whole genome shotgun (WGS) entry which is preliminary data.</text>
</comment>
<dbReference type="RefSeq" id="WP_175381828.1">
    <property type="nucleotide sequence ID" value="NZ_JABMCC010000107.1"/>
</dbReference>
<dbReference type="GeneID" id="97131533"/>
<feature type="transmembrane region" description="Helical" evidence="1">
    <location>
        <begin position="56"/>
        <end position="75"/>
    </location>
</feature>
<accession>A0ABX2MLH3</accession>
<protein>
    <submittedName>
        <fullName evidence="2">Uncharacterized protein</fullName>
    </submittedName>
</protein>
<feature type="transmembrane region" description="Helical" evidence="1">
    <location>
        <begin position="29"/>
        <end position="50"/>
    </location>
</feature>
<keyword evidence="3" id="KW-1185">Reference proteome</keyword>
<evidence type="ECO:0000256" key="1">
    <source>
        <dbReference type="SAM" id="Phobius"/>
    </source>
</evidence>
<evidence type="ECO:0000313" key="3">
    <source>
        <dbReference type="Proteomes" id="UP000577724"/>
    </source>
</evidence>
<gene>
    <name evidence="2" type="ORF">HP548_12480</name>
</gene>
<keyword evidence="1" id="KW-1133">Transmembrane helix</keyword>
<keyword evidence="1" id="KW-0812">Transmembrane</keyword>
<evidence type="ECO:0000313" key="2">
    <source>
        <dbReference type="EMBL" id="NUU54893.1"/>
    </source>
</evidence>
<proteinExistence type="predicted"/>
<feature type="transmembrane region" description="Helical" evidence="1">
    <location>
        <begin position="145"/>
        <end position="168"/>
    </location>
</feature>
<dbReference type="EMBL" id="JABMCC010000107">
    <property type="protein sequence ID" value="NUU54893.1"/>
    <property type="molecule type" value="Genomic_DNA"/>
</dbReference>
<name>A0ABX2MLH3_9BACL</name>
<dbReference type="Proteomes" id="UP000577724">
    <property type="component" value="Unassembled WGS sequence"/>
</dbReference>
<keyword evidence="1" id="KW-0472">Membrane</keyword>
<feature type="transmembrane region" description="Helical" evidence="1">
    <location>
        <begin position="188"/>
        <end position="212"/>
    </location>
</feature>
<organism evidence="2 3">
    <name type="scientific">Paenibacillus taichungensis</name>
    <dbReference type="NCBI Taxonomy" id="484184"/>
    <lineage>
        <taxon>Bacteria</taxon>
        <taxon>Bacillati</taxon>
        <taxon>Bacillota</taxon>
        <taxon>Bacilli</taxon>
        <taxon>Bacillales</taxon>
        <taxon>Paenibacillaceae</taxon>
        <taxon>Paenibacillus</taxon>
    </lineage>
</organism>
<sequence length="250" mass="29164">MSEKLFTHYKSNASFQALIYSKMDKFYNFYKFFIFFVLCLVVLALLTGLILQNTLFYMIFITSTIFLLLVIYQLIRIFDKKAMGVLKNHYSIKSSPSDWSRYASDVSIHYVTEYLIENNLYSRWKIERLISGFEKDNEKNKIPPLVAPSIILAVSVPNLTQLLLHVYTFFNDNQNIPLYIQNQSGAKIIVNGVIFAVVFFISLLIVWGISIFNRLKEEIREVFLNNEGSKRKGLISTLESILYQFHEIES</sequence>